<protein>
    <submittedName>
        <fullName evidence="4">M15 family metallopeptidase</fullName>
    </submittedName>
</protein>
<name>A0A7H0LIP7_9SPHN</name>
<evidence type="ECO:0000313" key="4">
    <source>
        <dbReference type="EMBL" id="QNQ09550.1"/>
    </source>
</evidence>
<proteinExistence type="predicted"/>
<dbReference type="KEGG" id="spap:H3Z74_23465"/>
<dbReference type="Gene3D" id="3.30.1380.10">
    <property type="match status" value="1"/>
</dbReference>
<dbReference type="InterPro" id="IPR002477">
    <property type="entry name" value="Peptidoglycan-bd-like"/>
</dbReference>
<accession>A0A7H0LIP7</accession>
<feature type="region of interest" description="Disordered" evidence="1">
    <location>
        <begin position="78"/>
        <end position="106"/>
    </location>
</feature>
<feature type="compositionally biased region" description="Pro residues" evidence="1">
    <location>
        <begin position="83"/>
        <end position="99"/>
    </location>
</feature>
<feature type="domain" description="Peptidase M15C" evidence="3">
    <location>
        <begin position="250"/>
        <end position="315"/>
    </location>
</feature>
<evidence type="ECO:0000259" key="3">
    <source>
        <dbReference type="Pfam" id="PF13539"/>
    </source>
</evidence>
<dbReference type="SUPFAM" id="SSF47090">
    <property type="entry name" value="PGBD-like"/>
    <property type="match status" value="1"/>
</dbReference>
<gene>
    <name evidence="4" type="ORF">H3Z74_23465</name>
</gene>
<dbReference type="InterPro" id="IPR036365">
    <property type="entry name" value="PGBD-like_sf"/>
</dbReference>
<evidence type="ECO:0000256" key="1">
    <source>
        <dbReference type="SAM" id="MobiDB-lite"/>
    </source>
</evidence>
<dbReference type="GO" id="GO:0008233">
    <property type="term" value="F:peptidase activity"/>
    <property type="evidence" value="ECO:0007669"/>
    <property type="project" value="InterPro"/>
</dbReference>
<dbReference type="Proteomes" id="UP000516148">
    <property type="component" value="Chromosome"/>
</dbReference>
<evidence type="ECO:0000313" key="5">
    <source>
        <dbReference type="Proteomes" id="UP000516148"/>
    </source>
</evidence>
<dbReference type="InterPro" id="IPR039561">
    <property type="entry name" value="Peptidase_M15C"/>
</dbReference>
<dbReference type="RefSeq" id="WP_187761861.1">
    <property type="nucleotide sequence ID" value="NZ_CP061038.1"/>
</dbReference>
<dbReference type="EMBL" id="CP061038">
    <property type="protein sequence ID" value="QNQ09550.1"/>
    <property type="molecule type" value="Genomic_DNA"/>
</dbReference>
<dbReference type="Pfam" id="PF01471">
    <property type="entry name" value="PG_binding_1"/>
    <property type="match status" value="1"/>
</dbReference>
<dbReference type="Gene3D" id="1.10.101.10">
    <property type="entry name" value="PGBD-like superfamily/PGBD"/>
    <property type="match status" value="1"/>
</dbReference>
<dbReference type="InterPro" id="IPR009045">
    <property type="entry name" value="Zn_M74/Hedgehog-like"/>
</dbReference>
<dbReference type="AlphaFoldDB" id="A0A7H0LIP7"/>
<sequence length="325" mass="33865">MQRLNGSVGLGGKNRKSDVISVQRALLAASVSPGPIDGICGRRTIQAIERFQGGVMRRPDGRIDVNGPSWRRLNQHVAASTHTPPPAAQSAAAPPPSSGPAPVTRSVPVPAQRSAAVARARTPAPVIAASAATPAAPPPTQRASGYWTTKTALPAAGTVNVGLSSPSSSDQVARFGGMPSAHMSQNDQPVTNPELKSLIATESVGPFRVTGIRPAIASLRSILDEVRRDLPDLLALLSSAGMEVNRLQRGSTTKVSNHAWGSAIDLRVGGVLVPLGASYSLKGLDALVPYFNRAGWYWGGGYRSRGRADPMHFELGGAMMAGVSR</sequence>
<dbReference type="InterPro" id="IPR036366">
    <property type="entry name" value="PGBDSf"/>
</dbReference>
<dbReference type="Pfam" id="PF13539">
    <property type="entry name" value="Peptidase_M15_4"/>
    <property type="match status" value="1"/>
</dbReference>
<keyword evidence="5" id="KW-1185">Reference proteome</keyword>
<organism evidence="4 5">
    <name type="scientific">Sphingomonas alpina</name>
    <dbReference type="NCBI Taxonomy" id="653931"/>
    <lineage>
        <taxon>Bacteria</taxon>
        <taxon>Pseudomonadati</taxon>
        <taxon>Pseudomonadota</taxon>
        <taxon>Alphaproteobacteria</taxon>
        <taxon>Sphingomonadales</taxon>
        <taxon>Sphingomonadaceae</taxon>
        <taxon>Sphingomonas</taxon>
    </lineage>
</organism>
<reference evidence="4 5" key="1">
    <citation type="submission" date="2020-09" db="EMBL/GenBank/DDBJ databases">
        <title>Sphingomonas sp., a new species isolated from pork steak.</title>
        <authorList>
            <person name="Heidler von Heilborn D."/>
        </authorList>
    </citation>
    <scope>NUCLEOTIDE SEQUENCE [LARGE SCALE GENOMIC DNA]</scope>
    <source>
        <strain evidence="5">S8-3T</strain>
    </source>
</reference>
<evidence type="ECO:0000259" key="2">
    <source>
        <dbReference type="Pfam" id="PF01471"/>
    </source>
</evidence>
<feature type="domain" description="Peptidoglycan binding-like" evidence="2">
    <location>
        <begin position="16"/>
        <end position="64"/>
    </location>
</feature>
<dbReference type="SUPFAM" id="SSF55166">
    <property type="entry name" value="Hedgehog/DD-peptidase"/>
    <property type="match status" value="1"/>
</dbReference>